<dbReference type="InterPro" id="IPR011011">
    <property type="entry name" value="Znf_FYVE_PHD"/>
</dbReference>
<keyword evidence="2 4" id="KW-0863">Zinc-finger</keyword>
<proteinExistence type="predicted"/>
<keyword evidence="1" id="KW-0479">Metal-binding</keyword>
<dbReference type="STRING" id="1147741.A0A0R3RK54"/>
<feature type="region of interest" description="Disordered" evidence="5">
    <location>
        <begin position="269"/>
        <end position="367"/>
    </location>
</feature>
<dbReference type="SUPFAM" id="SSF57850">
    <property type="entry name" value="RING/U-box"/>
    <property type="match status" value="1"/>
</dbReference>
<evidence type="ECO:0000256" key="5">
    <source>
        <dbReference type="SAM" id="MobiDB-lite"/>
    </source>
</evidence>
<dbReference type="SUPFAM" id="SSF57903">
    <property type="entry name" value="FYVE/PHD zinc finger"/>
    <property type="match status" value="1"/>
</dbReference>
<feature type="domain" description="RING-type" evidence="7">
    <location>
        <begin position="5"/>
        <end position="44"/>
    </location>
</feature>
<dbReference type="InterPro" id="IPR019787">
    <property type="entry name" value="Znf_PHD-finger"/>
</dbReference>
<evidence type="ECO:0000256" key="4">
    <source>
        <dbReference type="PROSITE-ProRule" id="PRU00175"/>
    </source>
</evidence>
<dbReference type="PROSITE" id="PS00518">
    <property type="entry name" value="ZF_RING_1"/>
    <property type="match status" value="1"/>
</dbReference>
<name>A0A0R3RK54_9BILA</name>
<evidence type="ECO:0000256" key="1">
    <source>
        <dbReference type="ARBA" id="ARBA00022723"/>
    </source>
</evidence>
<dbReference type="SMART" id="SM00184">
    <property type="entry name" value="RING"/>
    <property type="match status" value="2"/>
</dbReference>
<keyword evidence="8" id="KW-1185">Reference proteome</keyword>
<protein>
    <submittedName>
        <fullName evidence="9">RING-type domain-containing protein</fullName>
    </submittedName>
</protein>
<dbReference type="Proteomes" id="UP000050640">
    <property type="component" value="Unplaced"/>
</dbReference>
<evidence type="ECO:0000259" key="7">
    <source>
        <dbReference type="PROSITE" id="PS50089"/>
    </source>
</evidence>
<evidence type="ECO:0000256" key="2">
    <source>
        <dbReference type="ARBA" id="ARBA00022771"/>
    </source>
</evidence>
<feature type="domain" description="PHD-type" evidence="6">
    <location>
        <begin position="136"/>
        <end position="198"/>
    </location>
</feature>
<dbReference type="WBParaSite" id="EEL_0000186301-mRNA-1">
    <property type="protein sequence ID" value="EEL_0000186301-mRNA-1"/>
    <property type="gene ID" value="EEL_0000186301"/>
</dbReference>
<dbReference type="Pfam" id="PF00628">
    <property type="entry name" value="PHD"/>
    <property type="match status" value="1"/>
</dbReference>
<dbReference type="Pfam" id="PF00097">
    <property type="entry name" value="zf-C3HC4"/>
    <property type="match status" value="1"/>
</dbReference>
<dbReference type="SMART" id="SM00249">
    <property type="entry name" value="PHD"/>
    <property type="match status" value="1"/>
</dbReference>
<dbReference type="InterPro" id="IPR047157">
    <property type="entry name" value="PHRF1/Atg35"/>
</dbReference>
<keyword evidence="3" id="KW-0862">Zinc</keyword>
<evidence type="ECO:0000259" key="6">
    <source>
        <dbReference type="PROSITE" id="PS50016"/>
    </source>
</evidence>
<dbReference type="Gene3D" id="3.30.40.10">
    <property type="entry name" value="Zinc/RING finger domain, C3HC4 (zinc finger)"/>
    <property type="match status" value="2"/>
</dbReference>
<accession>A0A0R3RK54</accession>
<dbReference type="InterPro" id="IPR013083">
    <property type="entry name" value="Znf_RING/FYVE/PHD"/>
</dbReference>
<dbReference type="InterPro" id="IPR018957">
    <property type="entry name" value="Znf_C3HC4_RING-type"/>
</dbReference>
<dbReference type="PROSITE" id="PS50089">
    <property type="entry name" value="ZF_RING_2"/>
    <property type="match status" value="1"/>
</dbReference>
<dbReference type="PROSITE" id="PS50016">
    <property type="entry name" value="ZF_PHD_2"/>
    <property type="match status" value="1"/>
</dbReference>
<reference evidence="9" key="1">
    <citation type="submission" date="2017-02" db="UniProtKB">
        <authorList>
            <consortium name="WormBaseParasite"/>
        </authorList>
    </citation>
    <scope>IDENTIFICATION</scope>
</reference>
<dbReference type="InterPro" id="IPR001841">
    <property type="entry name" value="Znf_RING"/>
</dbReference>
<dbReference type="InterPro" id="IPR001965">
    <property type="entry name" value="Znf_PHD"/>
</dbReference>
<evidence type="ECO:0000313" key="9">
    <source>
        <dbReference type="WBParaSite" id="EEL_0000186301-mRNA-1"/>
    </source>
</evidence>
<evidence type="ECO:0000256" key="3">
    <source>
        <dbReference type="ARBA" id="ARBA00022833"/>
    </source>
</evidence>
<dbReference type="PANTHER" id="PTHR12618:SF20">
    <property type="entry name" value="PHD AND RING FINGER DOMAIN-CONTAINING PROTEIN 1"/>
    <property type="match status" value="1"/>
</dbReference>
<feature type="region of interest" description="Disordered" evidence="5">
    <location>
        <begin position="225"/>
        <end position="250"/>
    </location>
</feature>
<dbReference type="AlphaFoldDB" id="A0A0R3RK54"/>
<organism evidence="8 9">
    <name type="scientific">Elaeophora elaphi</name>
    <dbReference type="NCBI Taxonomy" id="1147741"/>
    <lineage>
        <taxon>Eukaryota</taxon>
        <taxon>Metazoa</taxon>
        <taxon>Ecdysozoa</taxon>
        <taxon>Nematoda</taxon>
        <taxon>Chromadorea</taxon>
        <taxon>Rhabditida</taxon>
        <taxon>Spirurina</taxon>
        <taxon>Spiruromorpha</taxon>
        <taxon>Filarioidea</taxon>
        <taxon>Onchocercidae</taxon>
        <taxon>Elaeophora</taxon>
    </lineage>
</organism>
<dbReference type="PANTHER" id="PTHR12618">
    <property type="entry name" value="PHD AND RING FINGER DOMAIN-CONTAINING PROTEIN 1"/>
    <property type="match status" value="1"/>
</dbReference>
<dbReference type="GO" id="GO:0008270">
    <property type="term" value="F:zinc ion binding"/>
    <property type="evidence" value="ECO:0007669"/>
    <property type="project" value="UniProtKB-KW"/>
</dbReference>
<evidence type="ECO:0000313" key="8">
    <source>
        <dbReference type="Proteomes" id="UP000050640"/>
    </source>
</evidence>
<dbReference type="InterPro" id="IPR017907">
    <property type="entry name" value="Znf_RING_CS"/>
</dbReference>
<sequence>MESNCTICLDRLTYPFGRPDNCEHKFCFKCISDWLKKRSQCPLCGSAPKYLIKIDETKEETKVPVKKRTAKQFENEVILLINLDIISSLSLTKDNDDVTVSPSSAYSISFPTYLLVREEEEEGDGESSEEDITIQYATCRACGHSDNEHLLLLCDGNVGHNADGSTIRCNVAYHSYCLPRKLKQIPENEWFCPFCESKPENARQILKQTNVNVLASEAGNSNVSLLRNQTDTRQDSTSHPNESPKQNEMKMGKIECNSAIESEPSIVHDAYGGSDVESESVESNYSDEKSELYSESDDDSADNHDDNDYEESDYDRIIESSNEITVDDSEAGRSSSDDVKLECEESDETDSEYKPNPPRFRCSRRRRRTNCNQQKVAYIANKVTGFVTKMKSKSGKTVTKYQGFSVTRHHST</sequence>